<sequence length="716" mass="77252">MSTTAQAATKRYRPRYQAPEELLVHSSAAKRYSRSNSTVTTPQRSPTASQEPAPLPMMTMAPPPQQAPVSTPGGPITTPEWIRSFYEHGVVVDVTPKRRIAPSQLVSSSAALAGTINGMQSTPMQTPRPSHTGAASSGTPLRGTSLAVSTPSVFTQRRLQSASPGSGDTIIADSYARAKETTLMFGVDFEEVARRRQALYLSEEGDRFKNAVQRSTASPSRKPDFKSTSLTTLRKDLVSTPRQSFMDILARKKDKERVQTTAETAHTLTTCNAPIDSSSRVDHAIYASSPSSLPRAVLPPTSCRPALPSRPSITTSRAGSVEQQQPASSQRHHSSSPAPTSASSMMQQYLAALSTKIVVTPVPTGAVLMSSSTSAHETKPKRQTHADLAIITIKTSCGANEPPREQRQAACDSAPKPQETFSSHSPAKEIILAVVENRQPEALSNDAESSNELTTAEASEGSKHDDGEGAVIHEEEGYKQSTTANPRDGGGDAGDRAPATTHSIDHSSQVVQAVTEIQAIDHDNEDDIEFVVEYTEHDKTPRDMPVVVIIDPSSASAPLPQQQQEALPPPEEDGDLSRDTLEIREYVTNFRSLQENVVDEDCPFPDIARHDLQVDATLNLVGKLLHHDWLASHRHPNPILPVSSPDQQLTNHHGKESAALRSSLLLLEGGGPSATFEELDASQRAFTQDICESVLFAMIEYDVADVVSSVMNSIAE</sequence>
<feature type="region of interest" description="Disordered" evidence="1">
    <location>
        <begin position="556"/>
        <end position="576"/>
    </location>
</feature>
<keyword evidence="3" id="KW-1185">Reference proteome</keyword>
<gene>
    <name evidence="2" type="ORF">BSAL_12835</name>
</gene>
<feature type="region of interest" description="Disordered" evidence="1">
    <location>
        <begin position="291"/>
        <end position="343"/>
    </location>
</feature>
<feature type="compositionally biased region" description="Polar residues" evidence="1">
    <location>
        <begin position="118"/>
        <end position="139"/>
    </location>
</feature>
<feature type="region of interest" description="Disordered" evidence="1">
    <location>
        <begin position="1"/>
        <end position="59"/>
    </location>
</feature>
<feature type="region of interest" description="Disordered" evidence="1">
    <location>
        <begin position="441"/>
        <end position="509"/>
    </location>
</feature>
<proteinExistence type="predicted"/>
<dbReference type="Proteomes" id="UP000051952">
    <property type="component" value="Unassembled WGS sequence"/>
</dbReference>
<protein>
    <submittedName>
        <fullName evidence="2">Uncharacterized protein</fullName>
    </submittedName>
</protein>
<feature type="compositionally biased region" description="Low complexity" evidence="1">
    <location>
        <begin position="556"/>
        <end position="566"/>
    </location>
</feature>
<feature type="compositionally biased region" description="Polar residues" evidence="1">
    <location>
        <begin position="500"/>
        <end position="509"/>
    </location>
</feature>
<evidence type="ECO:0000313" key="2">
    <source>
        <dbReference type="EMBL" id="CUG87950.1"/>
    </source>
</evidence>
<dbReference type="EMBL" id="CYKH01001604">
    <property type="protein sequence ID" value="CUG87950.1"/>
    <property type="molecule type" value="Genomic_DNA"/>
</dbReference>
<feature type="region of interest" description="Disordered" evidence="1">
    <location>
        <begin position="396"/>
        <end position="425"/>
    </location>
</feature>
<accession>A0A0S4J965</accession>
<feature type="compositionally biased region" description="Basic and acidic residues" evidence="1">
    <location>
        <begin position="460"/>
        <end position="478"/>
    </location>
</feature>
<feature type="compositionally biased region" description="Polar residues" evidence="1">
    <location>
        <begin position="311"/>
        <end position="329"/>
    </location>
</feature>
<organism evidence="2 3">
    <name type="scientific">Bodo saltans</name>
    <name type="common">Flagellated protozoan</name>
    <dbReference type="NCBI Taxonomy" id="75058"/>
    <lineage>
        <taxon>Eukaryota</taxon>
        <taxon>Discoba</taxon>
        <taxon>Euglenozoa</taxon>
        <taxon>Kinetoplastea</taxon>
        <taxon>Metakinetoplastina</taxon>
        <taxon>Eubodonida</taxon>
        <taxon>Bodonidae</taxon>
        <taxon>Bodo</taxon>
    </lineage>
</organism>
<evidence type="ECO:0000313" key="3">
    <source>
        <dbReference type="Proteomes" id="UP000051952"/>
    </source>
</evidence>
<name>A0A0S4J965_BODSA</name>
<feature type="region of interest" description="Disordered" evidence="1">
    <location>
        <begin position="118"/>
        <end position="141"/>
    </location>
</feature>
<feature type="compositionally biased region" description="Polar residues" evidence="1">
    <location>
        <begin position="446"/>
        <end position="457"/>
    </location>
</feature>
<dbReference type="VEuPathDB" id="TriTrypDB:BSAL_12835"/>
<reference evidence="3" key="1">
    <citation type="submission" date="2015-09" db="EMBL/GenBank/DDBJ databases">
        <authorList>
            <consortium name="Pathogen Informatics"/>
        </authorList>
    </citation>
    <scope>NUCLEOTIDE SEQUENCE [LARGE SCALE GENOMIC DNA]</scope>
    <source>
        <strain evidence="3">Lake Konstanz</strain>
    </source>
</reference>
<feature type="compositionally biased region" description="Polar residues" evidence="1">
    <location>
        <begin position="34"/>
        <end position="50"/>
    </location>
</feature>
<evidence type="ECO:0000256" key="1">
    <source>
        <dbReference type="SAM" id="MobiDB-lite"/>
    </source>
</evidence>
<dbReference type="AlphaFoldDB" id="A0A0S4J965"/>